<evidence type="ECO:0000313" key="3">
    <source>
        <dbReference type="Proteomes" id="UP001187531"/>
    </source>
</evidence>
<evidence type="ECO:0000256" key="1">
    <source>
        <dbReference type="SAM" id="MobiDB-lite"/>
    </source>
</evidence>
<evidence type="ECO:0000313" key="2">
    <source>
        <dbReference type="EMBL" id="KAK2704084.1"/>
    </source>
</evidence>
<accession>A0AA88KVN7</accession>
<dbReference type="Proteomes" id="UP001187531">
    <property type="component" value="Unassembled WGS sequence"/>
</dbReference>
<feature type="region of interest" description="Disordered" evidence="1">
    <location>
        <begin position="34"/>
        <end position="71"/>
    </location>
</feature>
<feature type="compositionally biased region" description="Basic and acidic residues" evidence="1">
    <location>
        <begin position="52"/>
        <end position="64"/>
    </location>
</feature>
<protein>
    <submittedName>
        <fullName evidence="2">Uncharacterized protein</fullName>
    </submittedName>
</protein>
<dbReference type="AlphaFoldDB" id="A0AA88KVN7"/>
<sequence>MLGNLYCQMFNKILVYSTVYVRMFLNLLEKRDLESKTEPNVQSSQNSTASTEEAKKEEPEEPKTVEVTASTIDATTVYGEPVKQ</sequence>
<proteinExistence type="predicted"/>
<gene>
    <name evidence="2" type="ORF">QYM36_017608</name>
</gene>
<reference evidence="2" key="1">
    <citation type="submission" date="2023-07" db="EMBL/GenBank/DDBJ databases">
        <title>Chromosome-level genome assembly of Artemia franciscana.</title>
        <authorList>
            <person name="Jo E."/>
        </authorList>
    </citation>
    <scope>NUCLEOTIDE SEQUENCE</scope>
    <source>
        <tissue evidence="2">Whole body</tissue>
    </source>
</reference>
<keyword evidence="3" id="KW-1185">Reference proteome</keyword>
<dbReference type="EMBL" id="JAVRJZ010000038">
    <property type="protein sequence ID" value="KAK2704084.1"/>
    <property type="molecule type" value="Genomic_DNA"/>
</dbReference>
<organism evidence="2 3">
    <name type="scientific">Artemia franciscana</name>
    <name type="common">Brine shrimp</name>
    <name type="synonym">Artemia sanfranciscana</name>
    <dbReference type="NCBI Taxonomy" id="6661"/>
    <lineage>
        <taxon>Eukaryota</taxon>
        <taxon>Metazoa</taxon>
        <taxon>Ecdysozoa</taxon>
        <taxon>Arthropoda</taxon>
        <taxon>Crustacea</taxon>
        <taxon>Branchiopoda</taxon>
        <taxon>Anostraca</taxon>
        <taxon>Artemiidae</taxon>
        <taxon>Artemia</taxon>
    </lineage>
</organism>
<name>A0AA88KVN7_ARTSF</name>
<comment type="caution">
    <text evidence="2">The sequence shown here is derived from an EMBL/GenBank/DDBJ whole genome shotgun (WGS) entry which is preliminary data.</text>
</comment>